<feature type="domain" description="Peptidase A1" evidence="8">
    <location>
        <begin position="450"/>
        <end position="785"/>
    </location>
</feature>
<accession>A0A7J6P8K1</accession>
<evidence type="ECO:0000313" key="9">
    <source>
        <dbReference type="EMBL" id="KAF4691681.1"/>
    </source>
</evidence>
<name>A0A7J6P8K1_PEROL</name>
<feature type="coiled-coil region" evidence="6">
    <location>
        <begin position="346"/>
        <end position="373"/>
    </location>
</feature>
<evidence type="ECO:0000256" key="7">
    <source>
        <dbReference type="SAM" id="MobiDB-lite"/>
    </source>
</evidence>
<dbReference type="GO" id="GO:0006508">
    <property type="term" value="P:proteolysis"/>
    <property type="evidence" value="ECO:0007669"/>
    <property type="project" value="UniProtKB-KW"/>
</dbReference>
<dbReference type="OrthoDB" id="771136at2759"/>
<keyword evidence="5" id="KW-1015">Disulfide bond</keyword>
<dbReference type="EMBL" id="JABANP010000073">
    <property type="protein sequence ID" value="KAF4691681.1"/>
    <property type="molecule type" value="Genomic_DNA"/>
</dbReference>
<feature type="domain" description="Peptidase A1" evidence="8">
    <location>
        <begin position="13"/>
        <end position="333"/>
    </location>
</feature>
<evidence type="ECO:0000256" key="5">
    <source>
        <dbReference type="PIRSR" id="PIRSR601461-2"/>
    </source>
</evidence>
<organism evidence="9 10">
    <name type="scientific">Perkinsus olseni</name>
    <name type="common">Perkinsus atlanticus</name>
    <dbReference type="NCBI Taxonomy" id="32597"/>
    <lineage>
        <taxon>Eukaryota</taxon>
        <taxon>Sar</taxon>
        <taxon>Alveolata</taxon>
        <taxon>Perkinsozoa</taxon>
        <taxon>Perkinsea</taxon>
        <taxon>Perkinsida</taxon>
        <taxon>Perkinsidae</taxon>
        <taxon>Perkinsus</taxon>
    </lineage>
</organism>
<evidence type="ECO:0000313" key="10">
    <source>
        <dbReference type="Proteomes" id="UP000541610"/>
    </source>
</evidence>
<feature type="region of interest" description="Disordered" evidence="7">
    <location>
        <begin position="863"/>
        <end position="907"/>
    </location>
</feature>
<evidence type="ECO:0000256" key="6">
    <source>
        <dbReference type="SAM" id="Coils"/>
    </source>
</evidence>
<evidence type="ECO:0000259" key="8">
    <source>
        <dbReference type="PROSITE" id="PS51767"/>
    </source>
</evidence>
<feature type="region of interest" description="Disordered" evidence="7">
    <location>
        <begin position="1330"/>
        <end position="1355"/>
    </location>
</feature>
<evidence type="ECO:0000256" key="2">
    <source>
        <dbReference type="ARBA" id="ARBA00022670"/>
    </source>
</evidence>
<keyword evidence="3" id="KW-0064">Aspartyl protease</keyword>
<keyword evidence="6" id="KW-0175">Coiled coil</keyword>
<dbReference type="InterPro" id="IPR021109">
    <property type="entry name" value="Peptidase_aspartic_dom_sf"/>
</dbReference>
<dbReference type="Pfam" id="PF00026">
    <property type="entry name" value="Asp"/>
    <property type="match status" value="2"/>
</dbReference>
<reference evidence="9 10" key="1">
    <citation type="submission" date="2020-04" db="EMBL/GenBank/DDBJ databases">
        <title>Perkinsus olseni comparative genomics.</title>
        <authorList>
            <person name="Bogema D.R."/>
        </authorList>
    </citation>
    <scope>NUCLEOTIDE SEQUENCE [LARGE SCALE GENOMIC DNA]</scope>
    <source>
        <strain evidence="9">00978-12</strain>
    </source>
</reference>
<feature type="disulfide bond" evidence="5">
    <location>
        <begin position="711"/>
        <end position="749"/>
    </location>
</feature>
<sequence>MRREIVDPVFPRYGLVANLSVSNQNLGALVNNETPLMYFIFGGFHSSSICGYSIFGCFYCYPEVCVVSVPPINVTLGDGTDIQLLGTSGIFDIAEQSGLIVSFASEVSLRRGPDEHFPSSVLGLGFQQDGPGLFRGSLIDQLVKDPPGYIKSHSFSLYLESGSPARGEVLLGGVDPDKFIGPLALMPVVGEGHWMLHLLAVYVGGASRRQAGLHVILDTGTNGMYMPAKAREDMITLIRFGLQKPIDISLNGSEYEIDCADRKYLPTIELSFEGVDGKVSMEVPKGNYVDPTTPSACTLLIFEGTEGFWRIGHNVVPGYYFSFDFDKKQIGIAKEEKLQSCLQRELNEFMSELAIVQRRCQCLEESLTIAESQRVKARGMSTRLKERLQLFHDQNAENCRIAEMEIAKYTIDCDMPAVLTVPSVPPSWKHLQAAGGSFEAERDEAFRSGQKLEESLRELARDSETISDQEEQEAQTAKSQLADLMEASLSQAAKLEVFRKATSKCDIALRGSATFLRALIVNIGGYAWARDGSTVTLVVTKALFDIPEQDSSTVLFGSEVSFSLGPDMAVPSSVLGLGFQQDSPLFLEPLIDQLVNDSSGYIKSRSFSLYLESGTLTHGEVLLGGVDPDKFIGPLALMPVVGEGHWMLHLLAVYVGGASRRQAGLHAILDTGTNGMYMPAKARQDLITLIRFGLQKPIDIRLVEGKYEIDCADRKYLPTIELEFEGVDGTVLVEVPQENYVEPTMSSACTLLIFEDTESFWRIGQNAMPGHYFSFDFDEKQIGIAKSMSGSLDNQENQTLSLEEYSAASGSLDSASLSRFVMSQNWACEARENLFADSRGSMQWGGRDSSRSLAVRNAEFAASLRQNGPARGHTKHRCPSRERQRTPVAARSISPRRPPEATRAQANPFTGQVQSRDLVEQRVEEKFQSCLQRELDESMSELAIVQRRCQSLEESLTIAESQHVKARGMNTRLKERLQLFHDQNAENCRIAEMEIAKLTARLTSAEATIARLQDENNALDEAVRAQGNELKHLQATEAGLEAERDEAFRSGQKLEESLRDLARDFETLSDQLEREKHEAQTAKSQLADLMEVSLSQAAKLEAATAELRRNDAMEVLAADFREKKMLQRWLPRWKIAKQLSRAFRCVANSVRRGSQARFFAVVLRTWRNYIRAADQLVVMMRNVFGGWRSLSSHRRGLADRAASYSQWRLLLRWLGYWRQAGLRMRRWALHLLGSSVTRQSRDNEERLQQALQKTASLRSLLRSQEERIATLEAAEESGAGKIGRLKSSLDERDEEIDRLRRDVKLLEEINHKLRLTSILEPLTDTVVTSPRASEVTSSQSLHPSEYGSSELVSDVEGRGASLTVSTYRFESVQ</sequence>
<keyword evidence="4" id="KW-0378">Hydrolase</keyword>
<dbReference type="CDD" id="cd05471">
    <property type="entry name" value="pepsin_like"/>
    <property type="match status" value="2"/>
</dbReference>
<dbReference type="SUPFAM" id="SSF50630">
    <property type="entry name" value="Acid proteases"/>
    <property type="match status" value="2"/>
</dbReference>
<dbReference type="InterPro" id="IPR001461">
    <property type="entry name" value="Aspartic_peptidase_A1"/>
</dbReference>
<dbReference type="InterPro" id="IPR033121">
    <property type="entry name" value="PEPTIDASE_A1"/>
</dbReference>
<feature type="region of interest" description="Disordered" evidence="7">
    <location>
        <begin position="457"/>
        <end position="477"/>
    </location>
</feature>
<comment type="caution">
    <text evidence="9">The sequence shown here is derived from an EMBL/GenBank/DDBJ whole genome shotgun (WGS) entry which is preliminary data.</text>
</comment>
<dbReference type="PANTHER" id="PTHR47966:SF51">
    <property type="entry name" value="BETA-SITE APP-CLEAVING ENZYME, ISOFORM A-RELATED"/>
    <property type="match status" value="1"/>
</dbReference>
<dbReference type="Proteomes" id="UP000541610">
    <property type="component" value="Unassembled WGS sequence"/>
</dbReference>
<gene>
    <name evidence="9" type="ORF">FOZ60_014995</name>
</gene>
<comment type="similarity">
    <text evidence="1">Belongs to the peptidase A1 family.</text>
</comment>
<keyword evidence="2" id="KW-0645">Protease</keyword>
<dbReference type="PANTHER" id="PTHR47966">
    <property type="entry name" value="BETA-SITE APP-CLEAVING ENZYME, ISOFORM A-RELATED"/>
    <property type="match status" value="1"/>
</dbReference>
<feature type="coiled-coil region" evidence="6">
    <location>
        <begin position="1247"/>
        <end position="1316"/>
    </location>
</feature>
<dbReference type="Gene3D" id="2.40.70.10">
    <property type="entry name" value="Acid Proteases"/>
    <property type="match status" value="2"/>
</dbReference>
<evidence type="ECO:0000256" key="3">
    <source>
        <dbReference type="ARBA" id="ARBA00022750"/>
    </source>
</evidence>
<feature type="coiled-coil region" evidence="6">
    <location>
        <begin position="935"/>
        <end position="962"/>
    </location>
</feature>
<dbReference type="GO" id="GO:0004190">
    <property type="term" value="F:aspartic-type endopeptidase activity"/>
    <property type="evidence" value="ECO:0007669"/>
    <property type="project" value="UniProtKB-KW"/>
</dbReference>
<feature type="coiled-coil region" evidence="6">
    <location>
        <begin position="988"/>
        <end position="1092"/>
    </location>
</feature>
<evidence type="ECO:0000256" key="4">
    <source>
        <dbReference type="ARBA" id="ARBA00022801"/>
    </source>
</evidence>
<evidence type="ECO:0000256" key="1">
    <source>
        <dbReference type="ARBA" id="ARBA00007447"/>
    </source>
</evidence>
<feature type="compositionally biased region" description="Polar residues" evidence="7">
    <location>
        <begin position="1330"/>
        <end position="1351"/>
    </location>
</feature>
<dbReference type="InterPro" id="IPR034164">
    <property type="entry name" value="Pepsin-like_dom"/>
</dbReference>
<dbReference type="PROSITE" id="PS51767">
    <property type="entry name" value="PEPTIDASE_A1"/>
    <property type="match status" value="2"/>
</dbReference>
<proteinExistence type="inferred from homology"/>
<protein>
    <recommendedName>
        <fullName evidence="8">Peptidase A1 domain-containing protein</fullName>
    </recommendedName>
</protein>